<dbReference type="GO" id="GO:0008270">
    <property type="term" value="F:zinc ion binding"/>
    <property type="evidence" value="ECO:0007669"/>
    <property type="project" value="UniProtKB-KW"/>
</dbReference>
<dbReference type="RefSeq" id="XP_008608250.1">
    <property type="nucleotide sequence ID" value="XM_008610028.1"/>
</dbReference>
<dbReference type="PROSITE" id="PS50280">
    <property type="entry name" value="SET"/>
    <property type="match status" value="1"/>
</dbReference>
<dbReference type="PROSITE" id="PS50865">
    <property type="entry name" value="ZF_MYND_2"/>
    <property type="match status" value="1"/>
</dbReference>
<feature type="domain" description="SET" evidence="5">
    <location>
        <begin position="8"/>
        <end position="258"/>
    </location>
</feature>
<dbReference type="InterPro" id="IPR050869">
    <property type="entry name" value="H3K4_H4K5_MeTrfase"/>
</dbReference>
<proteinExistence type="predicted"/>
<dbReference type="Proteomes" id="UP000030762">
    <property type="component" value="Unassembled WGS sequence"/>
</dbReference>
<keyword evidence="8" id="KW-1185">Reference proteome</keyword>
<dbReference type="InterPro" id="IPR001214">
    <property type="entry name" value="SET_dom"/>
</dbReference>
<keyword evidence="2 4" id="KW-0863">Zinc-finger</keyword>
<feature type="domain" description="MYND-type" evidence="6">
    <location>
        <begin position="55"/>
        <end position="93"/>
    </location>
</feature>
<evidence type="ECO:0000313" key="8">
    <source>
        <dbReference type="Proteomes" id="UP000030762"/>
    </source>
</evidence>
<accession>T0S123</accession>
<dbReference type="InParanoid" id="T0S123"/>
<dbReference type="Gene3D" id="2.170.270.10">
    <property type="entry name" value="SET domain"/>
    <property type="match status" value="1"/>
</dbReference>
<dbReference type="PANTHER" id="PTHR12197">
    <property type="entry name" value="HISTONE-LYSINE N-METHYLTRANSFERASE SMYD"/>
    <property type="match status" value="1"/>
</dbReference>
<dbReference type="EMBL" id="JH767141">
    <property type="protein sequence ID" value="EQC38658.1"/>
    <property type="molecule type" value="Genomic_DNA"/>
</dbReference>
<dbReference type="Gene3D" id="6.10.140.2220">
    <property type="match status" value="1"/>
</dbReference>
<dbReference type="VEuPathDB" id="FungiDB:SDRG_04355"/>
<dbReference type="PROSITE" id="PS01360">
    <property type="entry name" value="ZF_MYND_1"/>
    <property type="match status" value="1"/>
</dbReference>
<dbReference type="OMA" id="ADPDICC"/>
<evidence type="ECO:0000259" key="6">
    <source>
        <dbReference type="PROSITE" id="PS50865"/>
    </source>
</evidence>
<evidence type="ECO:0000313" key="7">
    <source>
        <dbReference type="EMBL" id="EQC38658.1"/>
    </source>
</evidence>
<dbReference type="PANTHER" id="PTHR12197:SF251">
    <property type="entry name" value="EG:BACR7C10.4 PROTEIN"/>
    <property type="match status" value="1"/>
</dbReference>
<keyword evidence="1" id="KW-0479">Metal-binding</keyword>
<dbReference type="OrthoDB" id="68936at2759"/>
<protein>
    <recommendedName>
        <fullName evidence="9">SET domain-containing protein</fullName>
    </recommendedName>
</protein>
<keyword evidence="3" id="KW-0862">Zinc</keyword>
<evidence type="ECO:0000256" key="1">
    <source>
        <dbReference type="ARBA" id="ARBA00022723"/>
    </source>
</evidence>
<dbReference type="GeneID" id="19945082"/>
<gene>
    <name evidence="7" type="ORF">SDRG_04355</name>
</gene>
<dbReference type="eggNOG" id="KOG2084">
    <property type="taxonomic scope" value="Eukaryota"/>
</dbReference>
<dbReference type="InterPro" id="IPR046341">
    <property type="entry name" value="SET_dom_sf"/>
</dbReference>
<organism evidence="7 8">
    <name type="scientific">Saprolegnia diclina (strain VS20)</name>
    <dbReference type="NCBI Taxonomy" id="1156394"/>
    <lineage>
        <taxon>Eukaryota</taxon>
        <taxon>Sar</taxon>
        <taxon>Stramenopiles</taxon>
        <taxon>Oomycota</taxon>
        <taxon>Saprolegniomycetes</taxon>
        <taxon>Saprolegniales</taxon>
        <taxon>Saprolegniaceae</taxon>
        <taxon>Saprolegnia</taxon>
    </lineage>
</organism>
<reference evidence="7 8" key="1">
    <citation type="submission" date="2012-04" db="EMBL/GenBank/DDBJ databases">
        <title>The Genome Sequence of Saprolegnia declina VS20.</title>
        <authorList>
            <consortium name="The Broad Institute Genome Sequencing Platform"/>
            <person name="Russ C."/>
            <person name="Nusbaum C."/>
            <person name="Tyler B."/>
            <person name="van West P."/>
            <person name="Dieguez-Uribeondo J."/>
            <person name="de Bruijn I."/>
            <person name="Tripathy S."/>
            <person name="Jiang R."/>
            <person name="Young S.K."/>
            <person name="Zeng Q."/>
            <person name="Gargeya S."/>
            <person name="Fitzgerald M."/>
            <person name="Haas B."/>
            <person name="Abouelleil A."/>
            <person name="Alvarado L."/>
            <person name="Arachchi H.M."/>
            <person name="Berlin A."/>
            <person name="Chapman S.B."/>
            <person name="Goldberg J."/>
            <person name="Griggs A."/>
            <person name="Gujja S."/>
            <person name="Hansen M."/>
            <person name="Howarth C."/>
            <person name="Imamovic A."/>
            <person name="Larimer J."/>
            <person name="McCowen C."/>
            <person name="Montmayeur A."/>
            <person name="Murphy C."/>
            <person name="Neiman D."/>
            <person name="Pearson M."/>
            <person name="Priest M."/>
            <person name="Roberts A."/>
            <person name="Saif S."/>
            <person name="Shea T."/>
            <person name="Sisk P."/>
            <person name="Sykes S."/>
            <person name="Wortman J."/>
            <person name="Nusbaum C."/>
            <person name="Birren B."/>
        </authorList>
    </citation>
    <scope>NUCLEOTIDE SEQUENCE [LARGE SCALE GENOMIC DNA]</scope>
    <source>
        <strain evidence="7 8">VS20</strain>
    </source>
</reference>
<dbReference type="SUPFAM" id="SSF82199">
    <property type="entry name" value="SET domain"/>
    <property type="match status" value="1"/>
</dbReference>
<dbReference type="GO" id="GO:0005634">
    <property type="term" value="C:nucleus"/>
    <property type="evidence" value="ECO:0007669"/>
    <property type="project" value="TreeGrafter"/>
</dbReference>
<evidence type="ECO:0000256" key="2">
    <source>
        <dbReference type="ARBA" id="ARBA00022771"/>
    </source>
</evidence>
<dbReference type="STRING" id="1156394.T0S123"/>
<evidence type="ECO:0008006" key="9">
    <source>
        <dbReference type="Google" id="ProtNLM"/>
    </source>
</evidence>
<dbReference type="AlphaFoldDB" id="T0S123"/>
<evidence type="ECO:0000259" key="5">
    <source>
        <dbReference type="PROSITE" id="PS50280"/>
    </source>
</evidence>
<dbReference type="CDD" id="cd20071">
    <property type="entry name" value="SET_SMYD"/>
    <property type="match status" value="1"/>
</dbReference>
<evidence type="ECO:0000256" key="3">
    <source>
        <dbReference type="ARBA" id="ARBA00022833"/>
    </source>
</evidence>
<dbReference type="Pfam" id="PF00856">
    <property type="entry name" value="SET"/>
    <property type="match status" value="1"/>
</dbReference>
<dbReference type="InterPro" id="IPR002893">
    <property type="entry name" value="Znf_MYND"/>
</dbReference>
<dbReference type="Gene3D" id="1.10.220.160">
    <property type="match status" value="1"/>
</dbReference>
<evidence type="ECO:0000256" key="4">
    <source>
        <dbReference type="PROSITE-ProRule" id="PRU00134"/>
    </source>
</evidence>
<sequence length="496" mass="53657">MSVVSSVPRLRLVTDPNKGRSLVVASPEGVVAGTILFSEKAYAGVVLSEFNGAICNVCYKAADPDICCDDCSEVTYCSDACQSLLQHVHDLECPVLEDIDIMVKKSGTDRDLLRLLLRLLCTRASEAARPTSSSDVVATTFEHVREMVHATHLLGDAWNTSVASGAAMLLAALPSSVTASLTVDDVVELAGRINENSYSVDSWTGQPMVTAVCMFPLAGLVNHACDPNCTWSNAGDSTIAVKATRFIPCGEEISLTYIDTNRSRDVRQADLAATKHFDCRCARCTEPLATSVDLRVDGVCCASCGVDGLFVGSLEDKTTPWACKGCGRSVSADAIEQFKVEAAALLARADAAYAKRQYKETTDVLDDLREHYDVHSTNVADLFLHPSHYILTKALRVLADCNTKIGNIETAYANRKDVIARLASVVPQYSFLMGNCYFDLGDILAICLKHHVWKDDAEVAAKRAEADAAFATCVDIRTICFVAEHPLVVEARKRLA</sequence>
<name>T0S123_SAPDV</name>